<evidence type="ECO:0000259" key="4">
    <source>
        <dbReference type="Pfam" id="PF00881"/>
    </source>
</evidence>
<keyword evidence="2" id="KW-0288">FMN</keyword>
<dbReference type="NCBIfam" id="TIGR02476">
    <property type="entry name" value="BluB"/>
    <property type="match status" value="1"/>
</dbReference>
<name>T1D5A0_9ZZZZ</name>
<dbReference type="InterPro" id="IPR012825">
    <property type="entry name" value="BluB"/>
</dbReference>
<dbReference type="InterPro" id="IPR029479">
    <property type="entry name" value="Nitroreductase"/>
</dbReference>
<dbReference type="PANTHER" id="PTHR23026">
    <property type="entry name" value="NADPH NITROREDUCTASE"/>
    <property type="match status" value="1"/>
</dbReference>
<dbReference type="Gene3D" id="3.40.109.10">
    <property type="entry name" value="NADH Oxidase"/>
    <property type="match status" value="1"/>
</dbReference>
<dbReference type="AlphaFoldDB" id="T1D5A0"/>
<feature type="domain" description="Nitroreductase" evidence="4">
    <location>
        <begin position="20"/>
        <end position="152"/>
    </location>
</feature>
<dbReference type="Pfam" id="PF00881">
    <property type="entry name" value="Nitroreductase"/>
    <property type="match status" value="1"/>
</dbReference>
<reference evidence="5" key="2">
    <citation type="journal article" date="2014" name="ISME J.">
        <title>Microbial stratification in low pH oxic and suboxic macroscopic growths along an acid mine drainage.</title>
        <authorList>
            <person name="Mendez-Garcia C."/>
            <person name="Mesa V."/>
            <person name="Sprenger R.R."/>
            <person name="Richter M."/>
            <person name="Diez M.S."/>
            <person name="Solano J."/>
            <person name="Bargiela R."/>
            <person name="Golyshina O.V."/>
            <person name="Manteca A."/>
            <person name="Ramos J.L."/>
            <person name="Gallego J.R."/>
            <person name="Llorente I."/>
            <person name="Martins Dos Santos V.A."/>
            <person name="Jensen O.N."/>
            <person name="Pelaez A.I."/>
            <person name="Sanchez J."/>
            <person name="Ferrer M."/>
        </authorList>
    </citation>
    <scope>NUCLEOTIDE SEQUENCE</scope>
</reference>
<accession>T1D5A0</accession>
<dbReference type="GO" id="GO:0016491">
    <property type="term" value="F:oxidoreductase activity"/>
    <property type="evidence" value="ECO:0007669"/>
    <property type="project" value="UniProtKB-KW"/>
</dbReference>
<organism evidence="5">
    <name type="scientific">mine drainage metagenome</name>
    <dbReference type="NCBI Taxonomy" id="410659"/>
    <lineage>
        <taxon>unclassified sequences</taxon>
        <taxon>metagenomes</taxon>
        <taxon>ecological metagenomes</taxon>
    </lineage>
</organism>
<evidence type="ECO:0000256" key="1">
    <source>
        <dbReference type="ARBA" id="ARBA00022630"/>
    </source>
</evidence>
<protein>
    <submittedName>
        <fullName evidence="5">Nitroreductase family protein</fullName>
    </submittedName>
</protein>
<gene>
    <name evidence="5" type="ORF">B1A_03291</name>
</gene>
<dbReference type="EMBL" id="AUZX01002421">
    <property type="protein sequence ID" value="EQD76674.1"/>
    <property type="molecule type" value="Genomic_DNA"/>
</dbReference>
<dbReference type="PANTHER" id="PTHR23026:SF90">
    <property type="entry name" value="IODOTYROSINE DEIODINASE 1"/>
    <property type="match status" value="1"/>
</dbReference>
<comment type="caution">
    <text evidence="5">The sequence shown here is derived from an EMBL/GenBank/DDBJ whole genome shotgun (WGS) entry which is preliminary data.</text>
</comment>
<dbReference type="SUPFAM" id="SSF55469">
    <property type="entry name" value="FMN-dependent nitroreductase-like"/>
    <property type="match status" value="1"/>
</dbReference>
<evidence type="ECO:0000256" key="2">
    <source>
        <dbReference type="ARBA" id="ARBA00022643"/>
    </source>
</evidence>
<reference evidence="5" key="1">
    <citation type="submission" date="2013-08" db="EMBL/GenBank/DDBJ databases">
        <authorList>
            <person name="Mendez C."/>
            <person name="Richter M."/>
            <person name="Ferrer M."/>
            <person name="Sanchez J."/>
        </authorList>
    </citation>
    <scope>NUCLEOTIDE SEQUENCE</scope>
</reference>
<dbReference type="InterPro" id="IPR000415">
    <property type="entry name" value="Nitroreductase-like"/>
</dbReference>
<proteinExistence type="predicted"/>
<evidence type="ECO:0000313" key="5">
    <source>
        <dbReference type="EMBL" id="EQD76674.1"/>
    </source>
</evidence>
<keyword evidence="3" id="KW-0560">Oxidoreductase</keyword>
<sequence>MSDSPHRYDETARAAVYRVIRERRDVRSFLRTPVDPETFARILQCAHAAPSVGLSQPWRFLHITRLDLRQKIHALVQQERLRTADALGPRREEFLRLKVEGILECAELLVVALVQGGTREIFGRRTLAEMDLASVACAIQNLWLAAAGGGVGRRLGIHVRPASAG</sequence>
<keyword evidence="1" id="KW-0285">Flavoprotein</keyword>
<dbReference type="InterPro" id="IPR050627">
    <property type="entry name" value="Nitroreductase/BluB"/>
</dbReference>
<evidence type="ECO:0000256" key="3">
    <source>
        <dbReference type="ARBA" id="ARBA00023002"/>
    </source>
</evidence>